<gene>
    <name evidence="3" type="ORF">ACFQ0S_01900</name>
</gene>
<dbReference type="Proteomes" id="UP001597051">
    <property type="component" value="Unassembled WGS sequence"/>
</dbReference>
<accession>A0ABW3IYL2</accession>
<keyword evidence="4" id="KW-1185">Reference proteome</keyword>
<evidence type="ECO:0000259" key="2">
    <source>
        <dbReference type="Pfam" id="PF01648"/>
    </source>
</evidence>
<dbReference type="GO" id="GO:0016740">
    <property type="term" value="F:transferase activity"/>
    <property type="evidence" value="ECO:0007669"/>
    <property type="project" value="UniProtKB-KW"/>
</dbReference>
<feature type="domain" description="4'-phosphopantetheinyl transferase" evidence="2">
    <location>
        <begin position="104"/>
        <end position="162"/>
    </location>
</feature>
<reference evidence="4" key="1">
    <citation type="journal article" date="2019" name="Int. J. Syst. Evol. Microbiol.">
        <title>The Global Catalogue of Microorganisms (GCM) 10K type strain sequencing project: providing services to taxonomists for standard genome sequencing and annotation.</title>
        <authorList>
            <consortium name="The Broad Institute Genomics Platform"/>
            <consortium name="The Broad Institute Genome Sequencing Center for Infectious Disease"/>
            <person name="Wu L."/>
            <person name="Ma J."/>
        </authorList>
    </citation>
    <scope>NUCLEOTIDE SEQUENCE [LARGE SCALE GENOMIC DNA]</scope>
    <source>
        <strain evidence="4">CECT 7649</strain>
    </source>
</reference>
<proteinExistence type="predicted"/>
<organism evidence="3 4">
    <name type="scientific">Flavobacterium myungsuense</name>
    <dbReference type="NCBI Taxonomy" id="651823"/>
    <lineage>
        <taxon>Bacteria</taxon>
        <taxon>Pseudomonadati</taxon>
        <taxon>Bacteroidota</taxon>
        <taxon>Flavobacteriia</taxon>
        <taxon>Flavobacteriales</taxon>
        <taxon>Flavobacteriaceae</taxon>
        <taxon>Flavobacterium</taxon>
    </lineage>
</organism>
<dbReference type="RefSeq" id="WP_379752625.1">
    <property type="nucleotide sequence ID" value="NZ_JBHSYB010000002.1"/>
</dbReference>
<comment type="caution">
    <text evidence="3">The sequence shown here is derived from an EMBL/GenBank/DDBJ whole genome shotgun (WGS) entry which is preliminary data.</text>
</comment>
<dbReference type="SUPFAM" id="SSF56214">
    <property type="entry name" value="4'-phosphopantetheinyl transferase"/>
    <property type="match status" value="2"/>
</dbReference>
<dbReference type="EMBL" id="JBHTIZ010000005">
    <property type="protein sequence ID" value="MFD0983220.1"/>
    <property type="molecule type" value="Genomic_DNA"/>
</dbReference>
<evidence type="ECO:0000313" key="3">
    <source>
        <dbReference type="EMBL" id="MFD0983220.1"/>
    </source>
</evidence>
<protein>
    <submittedName>
        <fullName evidence="3">4'-phosphopantetheinyl transferase family protein</fullName>
    </submittedName>
</protein>
<name>A0ABW3IYL2_9FLAO</name>
<dbReference type="Pfam" id="PF01648">
    <property type="entry name" value="ACPS"/>
    <property type="match status" value="1"/>
</dbReference>
<dbReference type="Gene3D" id="3.90.470.20">
    <property type="entry name" value="4'-phosphopantetheinyl transferase domain"/>
    <property type="match status" value="1"/>
</dbReference>
<dbReference type="InterPro" id="IPR008278">
    <property type="entry name" value="4-PPantetheinyl_Trfase_dom"/>
</dbReference>
<sequence length="223" mass="26311">MPLFKTINHDVSTTILIWKITETFSELFNEVQLNDKSKLRLNGMKSQLHQCAFLSVRKLLQEVDYTDFDLYYDEFGKPHLKDGNHISITHSHEFAALIISNQKVGIDIEMQREKIIRIADKFIDYEFHYLNKEEPQDYISKLTVIWGVKESIFKIRNEPGISFKNNIKVNSFQMQGKEALAWLHMENLKIPFSIYFKEIDSSSESFQNEQAKQNFILVYAFEK</sequence>
<evidence type="ECO:0000256" key="1">
    <source>
        <dbReference type="ARBA" id="ARBA00022679"/>
    </source>
</evidence>
<dbReference type="InterPro" id="IPR037143">
    <property type="entry name" value="4-PPantetheinyl_Trfase_dom_sf"/>
</dbReference>
<evidence type="ECO:0000313" key="4">
    <source>
        <dbReference type="Proteomes" id="UP001597051"/>
    </source>
</evidence>
<keyword evidence="1 3" id="KW-0808">Transferase</keyword>